<proteinExistence type="predicted"/>
<sequence>MDLLRNASGALQRQRHPGKITPSTRPTFSTSLFVLESGGNSLSSEDYVRYVIKLVEVNGAEAENLRHSGLTELSRSVECCVQATIICDCLACPHLPHRSHGQL</sequence>
<gene>
    <name evidence="2" type="ORF">BC936DRAFT_140271</name>
</gene>
<keyword evidence="3" id="KW-1185">Reference proteome</keyword>
<accession>A0A433AVM5</accession>
<dbReference type="Proteomes" id="UP000268093">
    <property type="component" value="Unassembled WGS sequence"/>
</dbReference>
<reference evidence="2 3" key="1">
    <citation type="journal article" date="2018" name="New Phytol.">
        <title>Phylogenomics of Endogonaceae and evolution of mycorrhizas within Mucoromycota.</title>
        <authorList>
            <person name="Chang Y."/>
            <person name="Desiro A."/>
            <person name="Na H."/>
            <person name="Sandor L."/>
            <person name="Lipzen A."/>
            <person name="Clum A."/>
            <person name="Barry K."/>
            <person name="Grigoriev I.V."/>
            <person name="Martin F.M."/>
            <person name="Stajich J.E."/>
            <person name="Smith M.E."/>
            <person name="Bonito G."/>
            <person name="Spatafora J.W."/>
        </authorList>
    </citation>
    <scope>NUCLEOTIDE SEQUENCE [LARGE SCALE GENOMIC DNA]</scope>
    <source>
        <strain evidence="2 3">GMNB39</strain>
    </source>
</reference>
<feature type="region of interest" description="Disordered" evidence="1">
    <location>
        <begin position="1"/>
        <end position="24"/>
    </location>
</feature>
<evidence type="ECO:0000313" key="2">
    <source>
        <dbReference type="EMBL" id="RUP06756.1"/>
    </source>
</evidence>
<organism evidence="2 3">
    <name type="scientific">Jimgerdemannia flammicorona</name>
    <dbReference type="NCBI Taxonomy" id="994334"/>
    <lineage>
        <taxon>Eukaryota</taxon>
        <taxon>Fungi</taxon>
        <taxon>Fungi incertae sedis</taxon>
        <taxon>Mucoromycota</taxon>
        <taxon>Mucoromycotina</taxon>
        <taxon>Endogonomycetes</taxon>
        <taxon>Endogonales</taxon>
        <taxon>Endogonaceae</taxon>
        <taxon>Jimgerdemannia</taxon>
    </lineage>
</organism>
<dbReference type="AlphaFoldDB" id="A0A433AVM5"/>
<protein>
    <submittedName>
        <fullName evidence="2">Uncharacterized protein</fullName>
    </submittedName>
</protein>
<comment type="caution">
    <text evidence="2">The sequence shown here is derived from an EMBL/GenBank/DDBJ whole genome shotgun (WGS) entry which is preliminary data.</text>
</comment>
<evidence type="ECO:0000313" key="3">
    <source>
        <dbReference type="Proteomes" id="UP000268093"/>
    </source>
</evidence>
<evidence type="ECO:0000256" key="1">
    <source>
        <dbReference type="SAM" id="MobiDB-lite"/>
    </source>
</evidence>
<dbReference type="EMBL" id="RBNI01016736">
    <property type="protein sequence ID" value="RUP06756.1"/>
    <property type="molecule type" value="Genomic_DNA"/>
</dbReference>
<name>A0A433AVM5_9FUNG</name>